<feature type="region of interest" description="Disordered" evidence="2">
    <location>
        <begin position="436"/>
        <end position="481"/>
    </location>
</feature>
<evidence type="ECO:0000256" key="1">
    <source>
        <dbReference type="SAM" id="Coils"/>
    </source>
</evidence>
<sequence length="544" mass="60349">MEESEKMTALKKAYAEIILNTAKEAAARIMVSERKAHQFQHDLSSTKDEALRLLLRLKQTMDSKIKEAEIKSLCQQKRIEELEAQLQEAEDIVSNLRAELNEAHAKLEEIAKAQRHNAPDITAKGVDEEDTAHVNVMSEAALAPQEKYLDNAANGHGVVNNSLEQDGYAGVPDVPSIIVRSKEPELYRNGCTQRIRACERNLLNGHFSLSGELDDRKDEKILRQDKEGEMRHKTPDVVSEIGCHVEAKPVEIKEFKNVGKTSLKGPSFIRKKRKRGARYRRSNASALKSVPPLAMEALSGLSNPQTCLTSSHHNLESFETEDKGKESLSPSATPLNVLQMDAQDEHAADALDEEFAEVRSHGEDEDREVASSLVLIRQQNGCGDCLDGPSSVPQVDLKNVSSVLLDTKESETVDGFSSPPAKERVLKYTFQRKRKKESLSSDNSSSIHQENSLKRKMVKKQNGSVELAKSSMSVESSRDSRRMAQVARQVGLTSLSSCNKIRSAEPTESEENSTLESCLADFAIREEVVEVEGMTSVGFLQLKV</sequence>
<gene>
    <name evidence="3" type="ORF">Cgig2_006191</name>
</gene>
<dbReference type="OrthoDB" id="657513at2759"/>
<comment type="caution">
    <text evidence="3">The sequence shown here is derived from an EMBL/GenBank/DDBJ whole genome shotgun (WGS) entry which is preliminary data.</text>
</comment>
<evidence type="ECO:0000313" key="4">
    <source>
        <dbReference type="Proteomes" id="UP001153076"/>
    </source>
</evidence>
<organism evidence="3 4">
    <name type="scientific">Carnegiea gigantea</name>
    <dbReference type="NCBI Taxonomy" id="171969"/>
    <lineage>
        <taxon>Eukaryota</taxon>
        <taxon>Viridiplantae</taxon>
        <taxon>Streptophyta</taxon>
        <taxon>Embryophyta</taxon>
        <taxon>Tracheophyta</taxon>
        <taxon>Spermatophyta</taxon>
        <taxon>Magnoliopsida</taxon>
        <taxon>eudicotyledons</taxon>
        <taxon>Gunneridae</taxon>
        <taxon>Pentapetalae</taxon>
        <taxon>Caryophyllales</taxon>
        <taxon>Cactineae</taxon>
        <taxon>Cactaceae</taxon>
        <taxon>Cactoideae</taxon>
        <taxon>Echinocereeae</taxon>
        <taxon>Carnegiea</taxon>
    </lineage>
</organism>
<dbReference type="PANTHER" id="PTHR34778:SF2">
    <property type="entry name" value="OS02G0580700 PROTEIN"/>
    <property type="match status" value="1"/>
</dbReference>
<keyword evidence="4" id="KW-1185">Reference proteome</keyword>
<evidence type="ECO:0000313" key="3">
    <source>
        <dbReference type="EMBL" id="KAJ8452386.1"/>
    </source>
</evidence>
<dbReference type="PANTHER" id="PTHR34778">
    <property type="entry name" value="OS02G0580700 PROTEIN"/>
    <property type="match status" value="1"/>
</dbReference>
<accession>A0A9Q1QSW9</accession>
<feature type="coiled-coil region" evidence="1">
    <location>
        <begin position="65"/>
        <end position="117"/>
    </location>
</feature>
<proteinExistence type="predicted"/>
<name>A0A9Q1QSW9_9CARY</name>
<dbReference type="EMBL" id="JAKOGI010000005">
    <property type="protein sequence ID" value="KAJ8452386.1"/>
    <property type="molecule type" value="Genomic_DNA"/>
</dbReference>
<protein>
    <submittedName>
        <fullName evidence="3">Uncharacterized protein</fullName>
    </submittedName>
</protein>
<keyword evidence="1" id="KW-0175">Coiled coil</keyword>
<dbReference type="Proteomes" id="UP001153076">
    <property type="component" value="Unassembled WGS sequence"/>
</dbReference>
<reference evidence="3" key="1">
    <citation type="submission" date="2022-04" db="EMBL/GenBank/DDBJ databases">
        <title>Carnegiea gigantea Genome sequencing and assembly v2.</title>
        <authorList>
            <person name="Copetti D."/>
            <person name="Sanderson M.J."/>
            <person name="Burquez A."/>
            <person name="Wojciechowski M.F."/>
        </authorList>
    </citation>
    <scope>NUCLEOTIDE SEQUENCE</scope>
    <source>
        <strain evidence="3">SGP5-SGP5p</strain>
        <tissue evidence="3">Aerial part</tissue>
    </source>
</reference>
<dbReference type="AlphaFoldDB" id="A0A9Q1QSW9"/>
<evidence type="ECO:0000256" key="2">
    <source>
        <dbReference type="SAM" id="MobiDB-lite"/>
    </source>
</evidence>